<accession>A0A2T6BUZ5</accession>
<evidence type="ECO:0000313" key="3">
    <source>
        <dbReference type="Proteomes" id="UP000244240"/>
    </source>
</evidence>
<dbReference type="Proteomes" id="UP000244240">
    <property type="component" value="Unassembled WGS sequence"/>
</dbReference>
<gene>
    <name evidence="2" type="ORF">C8P63_11028</name>
</gene>
<comment type="caution">
    <text evidence="2">The sequence shown here is derived from an EMBL/GenBank/DDBJ whole genome shotgun (WGS) entry which is preliminary data.</text>
</comment>
<feature type="transmembrane region" description="Helical" evidence="1">
    <location>
        <begin position="42"/>
        <end position="60"/>
    </location>
</feature>
<reference evidence="2 3" key="1">
    <citation type="submission" date="2018-04" db="EMBL/GenBank/DDBJ databases">
        <title>Genomic Encyclopedia of Archaeal and Bacterial Type Strains, Phase II (KMG-II): from individual species to whole genera.</title>
        <authorList>
            <person name="Goeker M."/>
        </authorList>
    </citation>
    <scope>NUCLEOTIDE SEQUENCE [LARGE SCALE GENOMIC DNA]</scope>
    <source>
        <strain evidence="2 3">DSM 45787</strain>
    </source>
</reference>
<dbReference type="EMBL" id="QBKR01000010">
    <property type="protein sequence ID" value="PTX59884.1"/>
    <property type="molecule type" value="Genomic_DNA"/>
</dbReference>
<feature type="transmembrane region" description="Helical" evidence="1">
    <location>
        <begin position="67"/>
        <end position="86"/>
    </location>
</feature>
<sequence length="93" mass="9980">MKALFLCLPAVALVFFYRSIITSSGFRRGVGRSEVRRRSRRFTFWVVSFAAGLTLFAAGVRVGLIGGAVALGGGLILAGALTTGLMKLRDWLS</sequence>
<protein>
    <submittedName>
        <fullName evidence="2">Uncharacterized protein</fullName>
    </submittedName>
</protein>
<keyword evidence="3" id="KW-1185">Reference proteome</keyword>
<keyword evidence="1" id="KW-0472">Membrane</keyword>
<keyword evidence="1" id="KW-0812">Transmembrane</keyword>
<organism evidence="2 3">
    <name type="scientific">Melghirimyces profundicolus</name>
    <dbReference type="NCBI Taxonomy" id="1242148"/>
    <lineage>
        <taxon>Bacteria</taxon>
        <taxon>Bacillati</taxon>
        <taxon>Bacillota</taxon>
        <taxon>Bacilli</taxon>
        <taxon>Bacillales</taxon>
        <taxon>Thermoactinomycetaceae</taxon>
        <taxon>Melghirimyces</taxon>
    </lineage>
</organism>
<evidence type="ECO:0000313" key="2">
    <source>
        <dbReference type="EMBL" id="PTX59884.1"/>
    </source>
</evidence>
<evidence type="ECO:0000256" key="1">
    <source>
        <dbReference type="SAM" id="Phobius"/>
    </source>
</evidence>
<dbReference type="RefSeq" id="WP_108023137.1">
    <property type="nucleotide sequence ID" value="NZ_QBKR01000010.1"/>
</dbReference>
<dbReference type="AlphaFoldDB" id="A0A2T6BUZ5"/>
<name>A0A2T6BUZ5_9BACL</name>
<proteinExistence type="predicted"/>
<keyword evidence="1" id="KW-1133">Transmembrane helix</keyword>